<dbReference type="EMBL" id="QCYY01004421">
    <property type="protein sequence ID" value="ROT61020.1"/>
    <property type="molecule type" value="Genomic_DNA"/>
</dbReference>
<feature type="compositionally biased region" description="Pro residues" evidence="1">
    <location>
        <begin position="258"/>
        <end position="311"/>
    </location>
</feature>
<reference evidence="2 3" key="2">
    <citation type="submission" date="2019-01" db="EMBL/GenBank/DDBJ databases">
        <title>The decoding of complex shrimp genome reveals the adaptation for benthos swimmer, frequently molting mechanism and breeding impact on genome.</title>
        <authorList>
            <person name="Sun Y."/>
            <person name="Gao Y."/>
            <person name="Yu Y."/>
        </authorList>
    </citation>
    <scope>NUCLEOTIDE SEQUENCE [LARGE SCALE GENOMIC DNA]</scope>
    <source>
        <tissue evidence="2">Muscle</tissue>
    </source>
</reference>
<dbReference type="PRINTS" id="PR01217">
    <property type="entry name" value="PRICHEXTENSN"/>
</dbReference>
<comment type="caution">
    <text evidence="2">The sequence shown here is derived from an EMBL/GenBank/DDBJ whole genome shotgun (WGS) entry which is preliminary data.</text>
</comment>
<keyword evidence="3" id="KW-1185">Reference proteome</keyword>
<dbReference type="AlphaFoldDB" id="A0A423S9Y3"/>
<gene>
    <name evidence="2" type="ORF">C7M84_021254</name>
</gene>
<reference evidence="2 3" key="1">
    <citation type="submission" date="2018-04" db="EMBL/GenBank/DDBJ databases">
        <authorList>
            <person name="Zhang X."/>
            <person name="Yuan J."/>
            <person name="Li F."/>
            <person name="Xiang J."/>
        </authorList>
    </citation>
    <scope>NUCLEOTIDE SEQUENCE [LARGE SCALE GENOMIC DNA]</scope>
    <source>
        <tissue evidence="2">Muscle</tissue>
    </source>
</reference>
<evidence type="ECO:0000313" key="3">
    <source>
        <dbReference type="Proteomes" id="UP000283509"/>
    </source>
</evidence>
<evidence type="ECO:0000313" key="2">
    <source>
        <dbReference type="EMBL" id="ROT61020.1"/>
    </source>
</evidence>
<proteinExistence type="predicted"/>
<evidence type="ECO:0000256" key="1">
    <source>
        <dbReference type="SAM" id="MobiDB-lite"/>
    </source>
</evidence>
<accession>A0A423S9Y3</accession>
<feature type="compositionally biased region" description="Pro residues" evidence="1">
    <location>
        <begin position="350"/>
        <end position="367"/>
    </location>
</feature>
<sequence length="413" mass="44383">MTRITVSLSHGSSNASLQAEASSSLCPSPSPPASISVLSIASFSVVKPELSTSALSSTWPPSCAHVEAIVSAGERVAVLTLHLRRSSLSTDTKRLNFRSIIFLFFCCNPFSGSIYLPVSAGDGIQIPKHERLIPPHSTNKTIDGTTTSHSVCSAAAGTLPGSPSLPADVSRATLAPRGLAQPLRSFAGDAGAREMTPSLLQETRSPASRSLKPLRALASHPLLPSGHPPLTLPTSLPSRIPNPPSAYPYPNPLSLRPQYPPAPTQPPSPPATIPPCPSQLPPLRPQYPPRPLPQPPPPSGHNTPLPLPNLPLPSGHNTPLYPYPTSLPLPPQYPLPPTQPPHPSGHNTPCPYPNLPTYPPCPLPQPPGRYKTPSSREQKRTPLTRHYPELIYYFFSIPILLKRRELRTKRGER</sequence>
<dbReference type="Proteomes" id="UP000283509">
    <property type="component" value="Unassembled WGS sequence"/>
</dbReference>
<protein>
    <submittedName>
        <fullName evidence="2">Uncharacterized protein</fullName>
    </submittedName>
</protein>
<feature type="compositionally biased region" description="Pro residues" evidence="1">
    <location>
        <begin position="321"/>
        <end position="343"/>
    </location>
</feature>
<feature type="compositionally biased region" description="Pro residues" evidence="1">
    <location>
        <begin position="240"/>
        <end position="251"/>
    </location>
</feature>
<feature type="region of interest" description="Disordered" evidence="1">
    <location>
        <begin position="219"/>
        <end position="383"/>
    </location>
</feature>
<name>A0A423S9Y3_PENVA</name>
<organism evidence="2 3">
    <name type="scientific">Penaeus vannamei</name>
    <name type="common">Whiteleg shrimp</name>
    <name type="synonym">Litopenaeus vannamei</name>
    <dbReference type="NCBI Taxonomy" id="6689"/>
    <lineage>
        <taxon>Eukaryota</taxon>
        <taxon>Metazoa</taxon>
        <taxon>Ecdysozoa</taxon>
        <taxon>Arthropoda</taxon>
        <taxon>Crustacea</taxon>
        <taxon>Multicrustacea</taxon>
        <taxon>Malacostraca</taxon>
        <taxon>Eumalacostraca</taxon>
        <taxon>Eucarida</taxon>
        <taxon>Decapoda</taxon>
        <taxon>Dendrobranchiata</taxon>
        <taxon>Penaeoidea</taxon>
        <taxon>Penaeidae</taxon>
        <taxon>Penaeus</taxon>
    </lineage>
</organism>